<sequence>MSKLDKYQYCSSRNNITNEEEVIKTFEDLLVDKELLTSNFFIVPEEKIFMKEEEREIKEDTNEQKGEDAEDVKHVKEELSEQITDKENETKDTDGESNTTVNNGRVEALKAIEKKLVGLYFSAGWCPPCRQFTPLLKDFYEETQRRSAPFEVVFVSCDKKEEDMASYYRESHGDWLVVPFGDQLQDDLKTRFNITAVPKLIIVNNAGDVITLKGRKEIQDKGIVCFRTWQEIATFRENRSKSQASAAGLTDSKEEEGDKSTQA</sequence>
<dbReference type="PANTHER" id="PTHR46762:SF1">
    <property type="entry name" value="NUCLEOREDOXIN-LIKE PROTEIN 2"/>
    <property type="match status" value="1"/>
</dbReference>
<dbReference type="AlphaFoldDB" id="A0A210R0A9"/>
<accession>A0A210R0A9</accession>
<evidence type="ECO:0000256" key="1">
    <source>
        <dbReference type="SAM" id="MobiDB-lite"/>
    </source>
</evidence>
<dbReference type="GO" id="GO:0045494">
    <property type="term" value="P:photoreceptor cell maintenance"/>
    <property type="evidence" value="ECO:0007669"/>
    <property type="project" value="InterPro"/>
</dbReference>
<dbReference type="OrthoDB" id="409136at2759"/>
<evidence type="ECO:0000313" key="4">
    <source>
        <dbReference type="Proteomes" id="UP000242188"/>
    </source>
</evidence>
<evidence type="ECO:0000259" key="2">
    <source>
        <dbReference type="PROSITE" id="PS51352"/>
    </source>
</evidence>
<dbReference type="Gene3D" id="3.40.30.10">
    <property type="entry name" value="Glutaredoxin"/>
    <property type="match status" value="1"/>
</dbReference>
<evidence type="ECO:0000313" key="3">
    <source>
        <dbReference type="EMBL" id="OWF54414.1"/>
    </source>
</evidence>
<dbReference type="Pfam" id="PF13905">
    <property type="entry name" value="Thioredoxin_8"/>
    <property type="match status" value="1"/>
</dbReference>
<dbReference type="InterPro" id="IPR036249">
    <property type="entry name" value="Thioredoxin-like_sf"/>
</dbReference>
<reference evidence="3 4" key="1">
    <citation type="journal article" date="2017" name="Nat. Ecol. Evol.">
        <title>Scallop genome provides insights into evolution of bilaterian karyotype and development.</title>
        <authorList>
            <person name="Wang S."/>
            <person name="Zhang J."/>
            <person name="Jiao W."/>
            <person name="Li J."/>
            <person name="Xun X."/>
            <person name="Sun Y."/>
            <person name="Guo X."/>
            <person name="Huan P."/>
            <person name="Dong B."/>
            <person name="Zhang L."/>
            <person name="Hu X."/>
            <person name="Sun X."/>
            <person name="Wang J."/>
            <person name="Zhao C."/>
            <person name="Wang Y."/>
            <person name="Wang D."/>
            <person name="Huang X."/>
            <person name="Wang R."/>
            <person name="Lv J."/>
            <person name="Li Y."/>
            <person name="Zhang Z."/>
            <person name="Liu B."/>
            <person name="Lu W."/>
            <person name="Hui Y."/>
            <person name="Liang J."/>
            <person name="Zhou Z."/>
            <person name="Hou R."/>
            <person name="Li X."/>
            <person name="Liu Y."/>
            <person name="Li H."/>
            <person name="Ning X."/>
            <person name="Lin Y."/>
            <person name="Zhao L."/>
            <person name="Xing Q."/>
            <person name="Dou J."/>
            <person name="Li Y."/>
            <person name="Mao J."/>
            <person name="Guo H."/>
            <person name="Dou H."/>
            <person name="Li T."/>
            <person name="Mu C."/>
            <person name="Jiang W."/>
            <person name="Fu Q."/>
            <person name="Fu X."/>
            <person name="Miao Y."/>
            <person name="Liu J."/>
            <person name="Yu Q."/>
            <person name="Li R."/>
            <person name="Liao H."/>
            <person name="Li X."/>
            <person name="Kong Y."/>
            <person name="Jiang Z."/>
            <person name="Chourrout D."/>
            <person name="Li R."/>
            <person name="Bao Z."/>
        </authorList>
    </citation>
    <scope>NUCLEOTIDE SEQUENCE [LARGE SCALE GENOMIC DNA]</scope>
    <source>
        <strain evidence="3 4">PY_sf001</strain>
    </source>
</reference>
<dbReference type="EMBL" id="NEDP02001046">
    <property type="protein sequence ID" value="OWF54414.1"/>
    <property type="molecule type" value="Genomic_DNA"/>
</dbReference>
<keyword evidence="4" id="KW-1185">Reference proteome</keyword>
<feature type="compositionally biased region" description="Basic and acidic residues" evidence="1">
    <location>
        <begin position="56"/>
        <end position="94"/>
    </location>
</feature>
<feature type="domain" description="Thioredoxin" evidence="2">
    <location>
        <begin position="77"/>
        <end position="224"/>
    </location>
</feature>
<dbReference type="Proteomes" id="UP000242188">
    <property type="component" value="Unassembled WGS sequence"/>
</dbReference>
<dbReference type="InterPro" id="IPR029519">
    <property type="entry name" value="RdCVF2"/>
</dbReference>
<dbReference type="CDD" id="cd02964">
    <property type="entry name" value="TryX_like_family"/>
    <property type="match status" value="1"/>
</dbReference>
<name>A0A210R0A9_MIZYE</name>
<comment type="caution">
    <text evidence="3">The sequence shown here is derived from an EMBL/GenBank/DDBJ whole genome shotgun (WGS) entry which is preliminary data.</text>
</comment>
<protein>
    <submittedName>
        <fullName evidence="3">Nucleoredoxin-like protein 2</fullName>
    </submittedName>
</protein>
<proteinExistence type="predicted"/>
<dbReference type="PANTHER" id="PTHR46762">
    <property type="entry name" value="NUCLEOREDOXIN-LIKE PROTEIN 2"/>
    <property type="match status" value="1"/>
</dbReference>
<dbReference type="GO" id="GO:0007600">
    <property type="term" value="P:sensory perception"/>
    <property type="evidence" value="ECO:0007669"/>
    <property type="project" value="InterPro"/>
</dbReference>
<dbReference type="PROSITE" id="PS51352">
    <property type="entry name" value="THIOREDOXIN_2"/>
    <property type="match status" value="1"/>
</dbReference>
<feature type="region of interest" description="Disordered" evidence="1">
    <location>
        <begin position="56"/>
        <end position="102"/>
    </location>
</feature>
<organism evidence="3 4">
    <name type="scientific">Mizuhopecten yessoensis</name>
    <name type="common">Japanese scallop</name>
    <name type="synonym">Patinopecten yessoensis</name>
    <dbReference type="NCBI Taxonomy" id="6573"/>
    <lineage>
        <taxon>Eukaryota</taxon>
        <taxon>Metazoa</taxon>
        <taxon>Spiralia</taxon>
        <taxon>Lophotrochozoa</taxon>
        <taxon>Mollusca</taxon>
        <taxon>Bivalvia</taxon>
        <taxon>Autobranchia</taxon>
        <taxon>Pteriomorphia</taxon>
        <taxon>Pectinida</taxon>
        <taxon>Pectinoidea</taxon>
        <taxon>Pectinidae</taxon>
        <taxon>Mizuhopecten</taxon>
    </lineage>
</organism>
<gene>
    <name evidence="3" type="ORF">KP79_PYT08630</name>
</gene>
<feature type="region of interest" description="Disordered" evidence="1">
    <location>
        <begin position="238"/>
        <end position="263"/>
    </location>
</feature>
<dbReference type="InterPro" id="IPR012336">
    <property type="entry name" value="Thioredoxin-like_fold"/>
</dbReference>
<dbReference type="InterPro" id="IPR013766">
    <property type="entry name" value="Thioredoxin_domain"/>
</dbReference>
<dbReference type="SUPFAM" id="SSF52833">
    <property type="entry name" value="Thioredoxin-like"/>
    <property type="match status" value="1"/>
</dbReference>